<name>A0ABR6W6X4_9BACT</name>
<accession>A0ABR6W6X4</accession>
<evidence type="ECO:0000313" key="2">
    <source>
        <dbReference type="Proteomes" id="UP000700732"/>
    </source>
</evidence>
<proteinExistence type="predicted"/>
<keyword evidence="2" id="KW-1185">Reference proteome</keyword>
<gene>
    <name evidence="1" type="ORF">FH603_2249</name>
</gene>
<dbReference type="Proteomes" id="UP000700732">
    <property type="component" value="Unassembled WGS sequence"/>
</dbReference>
<dbReference type="EMBL" id="VFIA01000011">
    <property type="protein sequence ID" value="MBC3791741.1"/>
    <property type="molecule type" value="Genomic_DNA"/>
</dbReference>
<organism evidence="1 2">
    <name type="scientific">Spirosoma utsteinense</name>
    <dbReference type="NCBI Taxonomy" id="2585773"/>
    <lineage>
        <taxon>Bacteria</taxon>
        <taxon>Pseudomonadati</taxon>
        <taxon>Bacteroidota</taxon>
        <taxon>Cytophagia</taxon>
        <taxon>Cytophagales</taxon>
        <taxon>Cytophagaceae</taxon>
        <taxon>Spirosoma</taxon>
    </lineage>
</organism>
<sequence>MYTAVQFNDKQVFMTVKINDKFIAKAVLPSKLLTRQLSITQGRPKHFFRFSLTLA</sequence>
<comment type="caution">
    <text evidence="1">The sequence shown here is derived from an EMBL/GenBank/DDBJ whole genome shotgun (WGS) entry which is preliminary data.</text>
</comment>
<evidence type="ECO:0000313" key="1">
    <source>
        <dbReference type="EMBL" id="MBC3791741.1"/>
    </source>
</evidence>
<reference evidence="1 2" key="1">
    <citation type="submission" date="2019-06" db="EMBL/GenBank/DDBJ databases">
        <title>Spirosoma utsteinense sp. nov. isolated from Antarctic ice-free soils.</title>
        <authorList>
            <person name="Tahon G."/>
        </authorList>
    </citation>
    <scope>NUCLEOTIDE SEQUENCE [LARGE SCALE GENOMIC DNA]</scope>
    <source>
        <strain evidence="1 2">LMG 31447</strain>
    </source>
</reference>
<protein>
    <submittedName>
        <fullName evidence="1">Uncharacterized protein</fullName>
    </submittedName>
</protein>